<dbReference type="UniPathway" id="UPA00886"/>
<reference evidence="20 21" key="1">
    <citation type="journal article" date="2018" name="Sci. Rep.">
        <title>Comparative genomics provides insights into the lifestyle and reveals functional heterogeneity of dark septate endophytic fungi.</title>
        <authorList>
            <person name="Knapp D.G."/>
            <person name="Nemeth J.B."/>
            <person name="Barry K."/>
            <person name="Hainaut M."/>
            <person name="Henrissat B."/>
            <person name="Johnson J."/>
            <person name="Kuo A."/>
            <person name="Lim J.H.P."/>
            <person name="Lipzen A."/>
            <person name="Nolan M."/>
            <person name="Ohm R.A."/>
            <person name="Tamas L."/>
            <person name="Grigoriev I.V."/>
            <person name="Spatafora J.W."/>
            <person name="Nagy L.G."/>
            <person name="Kovacs G.M."/>
        </authorList>
    </citation>
    <scope>NUCLEOTIDE SEQUENCE [LARGE SCALE GENOMIC DNA]</scope>
    <source>
        <strain evidence="20 21">DSE2036</strain>
    </source>
</reference>
<dbReference type="Gene3D" id="3.50.50.80">
    <property type="entry name" value="Ubiquitin-activating enzyme E1, inactive adenylation domain, subdomain 1"/>
    <property type="match status" value="1"/>
</dbReference>
<feature type="binding site" evidence="14">
    <location>
        <position position="168"/>
    </location>
    <ligand>
        <name>Zn(2+)</name>
        <dbReference type="ChEBI" id="CHEBI:29105"/>
    </ligand>
</feature>
<evidence type="ECO:0000256" key="10">
    <source>
        <dbReference type="ARBA" id="ARBA00023242"/>
    </source>
</evidence>
<keyword evidence="5 11" id="KW-0479">Metal-binding</keyword>
<keyword evidence="8 11" id="KW-0862">Zinc</keyword>
<dbReference type="GO" id="GO:0016740">
    <property type="term" value="F:transferase activity"/>
    <property type="evidence" value="ECO:0007669"/>
    <property type="project" value="UniProtKB-KW"/>
</dbReference>
<dbReference type="FunFam" id="3.40.50.720:FF:000618">
    <property type="entry name" value="SUMO-activating enzyme subunit 2"/>
    <property type="match status" value="1"/>
</dbReference>
<evidence type="ECO:0000313" key="21">
    <source>
        <dbReference type="Proteomes" id="UP000244855"/>
    </source>
</evidence>
<dbReference type="SUPFAM" id="SSF69572">
    <property type="entry name" value="Activating enzymes of the ubiquitin-like proteins"/>
    <property type="match status" value="1"/>
</dbReference>
<dbReference type="STRING" id="97972.A0A2V1E0P1"/>
<dbReference type="OrthoDB" id="10255449at2759"/>
<dbReference type="PANTHER" id="PTHR10953:SF5">
    <property type="entry name" value="SUMO-ACTIVATING ENZYME SUBUNIT 2"/>
    <property type="match status" value="1"/>
</dbReference>
<evidence type="ECO:0000256" key="4">
    <source>
        <dbReference type="ARBA" id="ARBA00022679"/>
    </source>
</evidence>
<evidence type="ECO:0000256" key="5">
    <source>
        <dbReference type="ARBA" id="ARBA00022723"/>
    </source>
</evidence>
<evidence type="ECO:0000256" key="8">
    <source>
        <dbReference type="ARBA" id="ARBA00022833"/>
    </source>
</evidence>
<keyword evidence="6 11" id="KW-0547">Nucleotide-binding</keyword>
<feature type="binding site" evidence="13">
    <location>
        <begin position="63"/>
        <end position="66"/>
    </location>
    <ligand>
        <name>ATP</name>
        <dbReference type="ChEBI" id="CHEBI:30616"/>
    </ligand>
</feature>
<dbReference type="GO" id="GO:0005737">
    <property type="term" value="C:cytoplasm"/>
    <property type="evidence" value="ECO:0007669"/>
    <property type="project" value="TreeGrafter"/>
</dbReference>
<dbReference type="FunFam" id="3.50.50.80:FF:000002">
    <property type="entry name" value="SUMO-activating enzyme subunit 2"/>
    <property type="match status" value="1"/>
</dbReference>
<feature type="binding site" evidence="13">
    <location>
        <begin position="31"/>
        <end position="36"/>
    </location>
    <ligand>
        <name>ATP</name>
        <dbReference type="ChEBI" id="CHEBI:30616"/>
    </ligand>
</feature>
<evidence type="ECO:0000259" key="18">
    <source>
        <dbReference type="Pfam" id="PF10585"/>
    </source>
</evidence>
<evidence type="ECO:0000256" key="3">
    <source>
        <dbReference type="ARBA" id="ARBA00005673"/>
    </source>
</evidence>
<dbReference type="AlphaFoldDB" id="A0A2V1E0P1"/>
<dbReference type="InterPro" id="IPR035985">
    <property type="entry name" value="Ubiquitin-activating_enz"/>
</dbReference>
<keyword evidence="10" id="KW-0539">Nucleus</keyword>
<feature type="compositionally biased region" description="Acidic residues" evidence="16">
    <location>
        <begin position="610"/>
        <end position="625"/>
    </location>
</feature>
<evidence type="ECO:0000313" key="20">
    <source>
        <dbReference type="EMBL" id="PVI03856.1"/>
    </source>
</evidence>
<feature type="binding site" evidence="13">
    <location>
        <position position="55"/>
    </location>
    <ligand>
        <name>ATP</name>
        <dbReference type="ChEBI" id="CHEBI:30616"/>
    </ligand>
</feature>
<comment type="subcellular location">
    <subcellularLocation>
        <location evidence="1">Nucleus</location>
    </subcellularLocation>
</comment>
<dbReference type="FunFam" id="1.10.10.520:FF:000003">
    <property type="entry name" value="Ubiquitin-activating enzyme E1-like"/>
    <property type="match status" value="1"/>
</dbReference>
<evidence type="ECO:0000256" key="11">
    <source>
        <dbReference type="PIRNR" id="PIRNR039133"/>
    </source>
</evidence>
<dbReference type="InterPro" id="IPR030661">
    <property type="entry name" value="Uba2"/>
</dbReference>
<evidence type="ECO:0000256" key="15">
    <source>
        <dbReference type="PROSITE-ProRule" id="PRU10132"/>
    </source>
</evidence>
<comment type="pathway">
    <text evidence="2 11">Protein modification; protein sumoylation.</text>
</comment>
<dbReference type="Gene3D" id="3.10.290.20">
    <property type="entry name" value="Ubiquitin-like 2 activating enzyme e1b. Chain: B, domain 3"/>
    <property type="match status" value="1"/>
</dbReference>
<feature type="binding site" evidence="13">
    <location>
        <position position="79"/>
    </location>
    <ligand>
        <name>ATP</name>
        <dbReference type="ChEBI" id="CHEBI:30616"/>
    </ligand>
</feature>
<sequence>MATTGRDRYARQSLGGNLHTRIKQARVLMVGAGGIGCELLKNLVLTGFGDIHIVDLDTIDLSNLNRQFLFRNEHIKKSKALVAKDSAGRFNPNVNIQPYHDNIKDPKFNVAWFQTFEIVFNALDNLDARRHVNKMCLAADVPLIESGTTGFNGQVQVIRKGKSQCYDCTPKEAPKSFPVCTIRSTPSQPLHCIVWAKSYLFTEIFGTSEDDAPELDYRKDSDNEEELTNLRKEAQALKRIRESMGSEDFPRLVFEKVFKEDIERLRSMEDMWKTRKPPVALNFDALSTEALGVGSAIAKKDQVEWTPAENFAVFKDSLQRLSNRLEETRANADTGNSPPILTFDKDDEDTLDFVAASANLRSIVFDIDRRSKFDIKQMAGNIIPAIATTNAMTASICVLQAFKVMREELSKAKMVFLTPNGTERRLITEPLAPPNPECPICSVAQTTVEVDVKRATLNHLVEDLRSQLGYGEEFSINKDANILYDPDEDINLSKTFSELGLQDDTFLTIIDESEENKKVNLVLSITAKELQEEQKPIHLLKKVEIPVAPPKKAAAPETNGHAHPVTNGVTMTVVTNGSLKRSADEAGLEDELIRKKGKVAAKPEDKDGPIEIEDSGDGAIVIDDD</sequence>
<dbReference type="Pfam" id="PF00899">
    <property type="entry name" value="ThiF"/>
    <property type="match status" value="1"/>
</dbReference>
<organism evidence="20 21">
    <name type="scientific">Periconia macrospinosa</name>
    <dbReference type="NCBI Taxonomy" id="97972"/>
    <lineage>
        <taxon>Eukaryota</taxon>
        <taxon>Fungi</taxon>
        <taxon>Dikarya</taxon>
        <taxon>Ascomycota</taxon>
        <taxon>Pezizomycotina</taxon>
        <taxon>Dothideomycetes</taxon>
        <taxon>Pleosporomycetidae</taxon>
        <taxon>Pleosporales</taxon>
        <taxon>Massarineae</taxon>
        <taxon>Periconiaceae</taxon>
        <taxon>Periconia</taxon>
    </lineage>
</organism>
<dbReference type="InterPro" id="IPR042449">
    <property type="entry name" value="Ub-E1_IAD_1"/>
</dbReference>
<dbReference type="Pfam" id="PF14732">
    <property type="entry name" value="UAE_UbL"/>
    <property type="match status" value="1"/>
</dbReference>
<evidence type="ECO:0000256" key="6">
    <source>
        <dbReference type="ARBA" id="ARBA00022741"/>
    </source>
</evidence>
<feature type="binding site" evidence="14">
    <location>
        <position position="441"/>
    </location>
    <ligand>
        <name>Zn(2+)</name>
        <dbReference type="ChEBI" id="CHEBI:29105"/>
    </ligand>
</feature>
<evidence type="ECO:0000256" key="12">
    <source>
        <dbReference type="PIRSR" id="PIRSR039133-1"/>
    </source>
</evidence>
<dbReference type="PROSITE" id="PS00865">
    <property type="entry name" value="UBIQUITIN_ACTIVAT_2"/>
    <property type="match status" value="1"/>
</dbReference>
<evidence type="ECO:0000256" key="9">
    <source>
        <dbReference type="ARBA" id="ARBA00022840"/>
    </source>
</evidence>
<dbReference type="GO" id="GO:0019948">
    <property type="term" value="F:SUMO activating enzyme activity"/>
    <property type="evidence" value="ECO:0007669"/>
    <property type="project" value="UniProtKB-UniRule"/>
</dbReference>
<dbReference type="CDD" id="cd01489">
    <property type="entry name" value="Uba2_SUMO"/>
    <property type="match status" value="1"/>
</dbReference>
<keyword evidence="7 11" id="KW-0833">Ubl conjugation pathway</keyword>
<dbReference type="InterPro" id="IPR033127">
    <property type="entry name" value="UBQ-activ_enz_E1_Cys_AS"/>
</dbReference>
<feature type="domain" description="Ubiquitin/SUMO-activating enzyme ubiquitin-like" evidence="19">
    <location>
        <begin position="448"/>
        <end position="528"/>
    </location>
</feature>
<dbReference type="InterPro" id="IPR023318">
    <property type="entry name" value="Ub_act_enz_dom_a_sf"/>
</dbReference>
<dbReference type="EMBL" id="KZ805327">
    <property type="protein sequence ID" value="PVI03856.1"/>
    <property type="molecule type" value="Genomic_DNA"/>
</dbReference>
<dbReference type="Proteomes" id="UP000244855">
    <property type="component" value="Unassembled WGS sequence"/>
</dbReference>
<dbReference type="Gene3D" id="1.10.10.520">
    <property type="entry name" value="Ubiquitin activating enzymes (Uba3). Chain: B, domain 2"/>
    <property type="match status" value="1"/>
</dbReference>
<feature type="binding site" evidence="13">
    <location>
        <begin position="124"/>
        <end position="129"/>
    </location>
    <ligand>
        <name>ATP</name>
        <dbReference type="ChEBI" id="CHEBI:30616"/>
    </ligand>
</feature>
<evidence type="ECO:0000256" key="16">
    <source>
        <dbReference type="SAM" id="MobiDB-lite"/>
    </source>
</evidence>
<keyword evidence="4" id="KW-0808">Transferase</keyword>
<dbReference type="PANTHER" id="PTHR10953">
    <property type="entry name" value="UBIQUITIN-ACTIVATING ENZYME E1"/>
    <property type="match status" value="1"/>
</dbReference>
<evidence type="ECO:0000256" key="7">
    <source>
        <dbReference type="ARBA" id="ARBA00022786"/>
    </source>
</evidence>
<dbReference type="InterPro" id="IPR045886">
    <property type="entry name" value="ThiF/MoeB/HesA"/>
</dbReference>
<name>A0A2V1E0P1_9PLEO</name>
<evidence type="ECO:0000259" key="17">
    <source>
        <dbReference type="Pfam" id="PF00899"/>
    </source>
</evidence>
<dbReference type="Pfam" id="PF10585">
    <property type="entry name" value="UBA_E1_SCCH"/>
    <property type="match status" value="1"/>
</dbReference>
<proteinExistence type="inferred from homology"/>
<keyword evidence="21" id="KW-1185">Reference proteome</keyword>
<dbReference type="InterPro" id="IPR000594">
    <property type="entry name" value="ThiF_NAD_FAD-bd"/>
</dbReference>
<accession>A0A2V1E0P1</accession>
<evidence type="ECO:0000256" key="1">
    <source>
        <dbReference type="ARBA" id="ARBA00004123"/>
    </source>
</evidence>
<evidence type="ECO:0000256" key="2">
    <source>
        <dbReference type="ARBA" id="ARBA00004718"/>
    </source>
</evidence>
<dbReference type="GO" id="GO:0046872">
    <property type="term" value="F:metal ion binding"/>
    <property type="evidence" value="ECO:0007669"/>
    <property type="project" value="UniProtKB-KW"/>
</dbReference>
<comment type="subunit">
    <text evidence="11">Heterodimer.</text>
</comment>
<dbReference type="GO" id="GO:0005524">
    <property type="term" value="F:ATP binding"/>
    <property type="evidence" value="ECO:0007669"/>
    <property type="project" value="UniProtKB-UniRule"/>
</dbReference>
<dbReference type="PIRSF" id="PIRSF039133">
    <property type="entry name" value="SUMO_E1B"/>
    <property type="match status" value="1"/>
</dbReference>
<evidence type="ECO:0000259" key="19">
    <source>
        <dbReference type="Pfam" id="PF14732"/>
    </source>
</evidence>
<feature type="binding site" evidence="14">
    <location>
        <position position="165"/>
    </location>
    <ligand>
        <name>Zn(2+)</name>
        <dbReference type="ChEBI" id="CHEBI:29105"/>
    </ligand>
</feature>
<feature type="binding site" evidence="14">
    <location>
        <position position="438"/>
    </location>
    <ligand>
        <name>Zn(2+)</name>
        <dbReference type="ChEBI" id="CHEBI:29105"/>
    </ligand>
</feature>
<feature type="region of interest" description="Disordered" evidence="16">
    <location>
        <begin position="598"/>
        <end position="625"/>
    </location>
</feature>
<evidence type="ECO:0000256" key="14">
    <source>
        <dbReference type="PIRSR" id="PIRSR039133-3"/>
    </source>
</evidence>
<evidence type="ECO:0000256" key="13">
    <source>
        <dbReference type="PIRSR" id="PIRSR039133-2"/>
    </source>
</evidence>
<dbReference type="GO" id="GO:0016925">
    <property type="term" value="P:protein sumoylation"/>
    <property type="evidence" value="ECO:0007669"/>
    <property type="project" value="UniProtKB-UniRule"/>
</dbReference>
<dbReference type="InterPro" id="IPR028077">
    <property type="entry name" value="UAE_UbL_dom"/>
</dbReference>
<feature type="domain" description="Ubiquitin-activating enzyme SCCH" evidence="18">
    <location>
        <begin position="312"/>
        <end position="376"/>
    </location>
</feature>
<feature type="active site" description="Glycyl thioester intermediate" evidence="12 15">
    <location>
        <position position="180"/>
    </location>
</feature>
<dbReference type="GO" id="GO:0031510">
    <property type="term" value="C:SUMO activating enzyme complex"/>
    <property type="evidence" value="ECO:0007669"/>
    <property type="project" value="UniProtKB-UniRule"/>
</dbReference>
<dbReference type="InterPro" id="IPR019572">
    <property type="entry name" value="UBA_E1_SCCH"/>
</dbReference>
<comment type="similarity">
    <text evidence="3 11">Belongs to the ubiquitin-activating E1 family.</text>
</comment>
<gene>
    <name evidence="20" type="ORF">DM02DRAFT_611972</name>
</gene>
<keyword evidence="9 11" id="KW-0067">ATP-binding</keyword>
<feature type="domain" description="THIF-type NAD/FAD binding fold" evidence="17">
    <location>
        <begin position="14"/>
        <end position="439"/>
    </location>
</feature>
<protein>
    <recommendedName>
        <fullName evidence="11">Ubiquitin-activating enzyme E1-like</fullName>
    </recommendedName>
</protein>